<proteinExistence type="predicted"/>
<dbReference type="Pfam" id="PF01408">
    <property type="entry name" value="GFO_IDH_MocA"/>
    <property type="match status" value="1"/>
</dbReference>
<dbReference type="PANTHER" id="PTHR43818:SF11">
    <property type="entry name" value="BCDNA.GH03377"/>
    <property type="match status" value="1"/>
</dbReference>
<reference evidence="4" key="1">
    <citation type="submission" date="2023-01" db="EMBL/GenBank/DDBJ databases">
        <title>The genome sequence of Kordiimonadaceae bacterium 6D33.</title>
        <authorList>
            <person name="Liu Y."/>
        </authorList>
    </citation>
    <scope>NUCLEOTIDE SEQUENCE</scope>
    <source>
        <strain evidence="4">6D33</strain>
    </source>
</reference>
<evidence type="ECO:0000313" key="5">
    <source>
        <dbReference type="Proteomes" id="UP001217500"/>
    </source>
</evidence>
<dbReference type="Proteomes" id="UP001217500">
    <property type="component" value="Chromosome"/>
</dbReference>
<dbReference type="Gene3D" id="3.30.360.10">
    <property type="entry name" value="Dihydrodipicolinate Reductase, domain 2"/>
    <property type="match status" value="1"/>
</dbReference>
<dbReference type="RefSeq" id="WP_289502803.1">
    <property type="nucleotide sequence ID" value="NZ_CP116805.1"/>
</dbReference>
<name>A0AAE9XN90_9PROT</name>
<dbReference type="InterPro" id="IPR000683">
    <property type="entry name" value="Gfo/Idh/MocA-like_OxRdtase_N"/>
</dbReference>
<dbReference type="InterPro" id="IPR055170">
    <property type="entry name" value="GFO_IDH_MocA-like_dom"/>
</dbReference>
<evidence type="ECO:0000256" key="1">
    <source>
        <dbReference type="ARBA" id="ARBA00023002"/>
    </source>
</evidence>
<dbReference type="Pfam" id="PF22725">
    <property type="entry name" value="GFO_IDH_MocA_C3"/>
    <property type="match status" value="1"/>
</dbReference>
<dbReference type="Gene3D" id="3.40.50.720">
    <property type="entry name" value="NAD(P)-binding Rossmann-like Domain"/>
    <property type="match status" value="1"/>
</dbReference>
<protein>
    <submittedName>
        <fullName evidence="4">Gfo/Idh/MocA family oxidoreductase</fullName>
    </submittedName>
</protein>
<evidence type="ECO:0000259" key="2">
    <source>
        <dbReference type="Pfam" id="PF01408"/>
    </source>
</evidence>
<dbReference type="SUPFAM" id="SSF55347">
    <property type="entry name" value="Glyceraldehyde-3-phosphate dehydrogenase-like, C-terminal domain"/>
    <property type="match status" value="1"/>
</dbReference>
<feature type="domain" description="GFO/IDH/MocA-like oxidoreductase" evidence="3">
    <location>
        <begin position="141"/>
        <end position="273"/>
    </location>
</feature>
<keyword evidence="1" id="KW-0560">Oxidoreductase</keyword>
<evidence type="ECO:0000313" key="4">
    <source>
        <dbReference type="EMBL" id="WCL53291.1"/>
    </source>
</evidence>
<dbReference type="GO" id="GO:0016491">
    <property type="term" value="F:oxidoreductase activity"/>
    <property type="evidence" value="ECO:0007669"/>
    <property type="project" value="UniProtKB-KW"/>
</dbReference>
<dbReference type="InterPro" id="IPR050463">
    <property type="entry name" value="Gfo/Idh/MocA_oxidrdct_glycsds"/>
</dbReference>
<gene>
    <name evidence="4" type="ORF">PH603_12165</name>
</gene>
<dbReference type="KEGG" id="gso:PH603_12165"/>
<evidence type="ECO:0000259" key="3">
    <source>
        <dbReference type="Pfam" id="PF22725"/>
    </source>
</evidence>
<keyword evidence="5" id="KW-1185">Reference proteome</keyword>
<feature type="domain" description="Gfo/Idh/MocA-like oxidoreductase N-terminal" evidence="2">
    <location>
        <begin position="4"/>
        <end position="130"/>
    </location>
</feature>
<sequence length="371" mass="39730">MKDIRIGLIGSGYIGKTHAIAYRTHTSVFGGPANPVCVAVADDGDARAVDAARRLDIGKAYGDWRALVADPEVDVVAIATPNSLHREMALAAIAAGKHVYIEKPLALDAPEAREIAAALKGKNLVHMLGYNYLCNPMIGMLKAMIDAGELGEIVHFRGRHNEDYMADPSVPFGWRCSLVLSGSGTIGDMGSHLISMALHLVGPVAAIAGDIQTVIPTRKDANGASRAVENEDQGHAMVRFKGGAMGVFESSRVAQGKKQGLAFEIVGTKGSIEFDQERMNELRLYEAGAPVGRRGFKTLLVDGSCPDFAPFCPAPGHGLGYNDLKVIEVNRLMKAIAEGAPVPVDVHKACEIEDIIDAWLLSAEERRWIDL</sequence>
<dbReference type="SUPFAM" id="SSF51735">
    <property type="entry name" value="NAD(P)-binding Rossmann-fold domains"/>
    <property type="match status" value="1"/>
</dbReference>
<dbReference type="InterPro" id="IPR036291">
    <property type="entry name" value="NAD(P)-bd_dom_sf"/>
</dbReference>
<dbReference type="EMBL" id="CP116805">
    <property type="protein sequence ID" value="WCL53291.1"/>
    <property type="molecule type" value="Genomic_DNA"/>
</dbReference>
<organism evidence="4 5">
    <name type="scientific">Gimibacter soli</name>
    <dbReference type="NCBI Taxonomy" id="3024400"/>
    <lineage>
        <taxon>Bacteria</taxon>
        <taxon>Pseudomonadati</taxon>
        <taxon>Pseudomonadota</taxon>
        <taxon>Alphaproteobacteria</taxon>
        <taxon>Kordiimonadales</taxon>
        <taxon>Temperatibacteraceae</taxon>
        <taxon>Gimibacter</taxon>
    </lineage>
</organism>
<dbReference type="PANTHER" id="PTHR43818">
    <property type="entry name" value="BCDNA.GH03377"/>
    <property type="match status" value="1"/>
</dbReference>
<accession>A0AAE9XN90</accession>
<dbReference type="AlphaFoldDB" id="A0AAE9XN90"/>
<dbReference type="GO" id="GO:0000166">
    <property type="term" value="F:nucleotide binding"/>
    <property type="evidence" value="ECO:0007669"/>
    <property type="project" value="InterPro"/>
</dbReference>